<reference evidence="10 11" key="1">
    <citation type="submission" date="2015-07" db="EMBL/GenBank/DDBJ databases">
        <title>Whole genome sequence of Herpetosiphon geysericola DSM 7119.</title>
        <authorList>
            <person name="Hemp J."/>
            <person name="Ward L.M."/>
            <person name="Pace L.A."/>
            <person name="Fischer W.W."/>
        </authorList>
    </citation>
    <scope>NUCLEOTIDE SEQUENCE [LARGE SCALE GENOMIC DNA]</scope>
    <source>
        <strain evidence="10 11">DSM 7119</strain>
    </source>
</reference>
<dbReference type="PANTHER" id="PTHR34448">
    <property type="entry name" value="AMINOPEPTIDASE"/>
    <property type="match status" value="1"/>
</dbReference>
<evidence type="ECO:0000256" key="9">
    <source>
        <dbReference type="ARBA" id="ARBA00023049"/>
    </source>
</evidence>
<name>A0A0P6XZZ2_9CHLR</name>
<evidence type="ECO:0000313" key="10">
    <source>
        <dbReference type="EMBL" id="KPL90605.1"/>
    </source>
</evidence>
<proteinExistence type="inferred from homology"/>
<comment type="cofactor">
    <cofactor evidence="2">
        <name>Mg(2+)</name>
        <dbReference type="ChEBI" id="CHEBI:18420"/>
    </cofactor>
</comment>
<comment type="cofactor">
    <cofactor evidence="3">
        <name>Zn(2+)</name>
        <dbReference type="ChEBI" id="CHEBI:29105"/>
    </cofactor>
</comment>
<dbReference type="PANTHER" id="PTHR34448:SF1">
    <property type="entry name" value="BLL6088 PROTEIN"/>
    <property type="match status" value="1"/>
</dbReference>
<dbReference type="PATRIC" id="fig|70996.4.peg.5582"/>
<comment type="caution">
    <text evidence="10">The sequence shown here is derived from an EMBL/GenBank/DDBJ whole genome shotgun (WGS) entry which is preliminary data.</text>
</comment>
<evidence type="ECO:0000256" key="8">
    <source>
        <dbReference type="ARBA" id="ARBA00022801"/>
    </source>
</evidence>
<dbReference type="EMBL" id="LGKP01000011">
    <property type="protein sequence ID" value="KPL90605.1"/>
    <property type="molecule type" value="Genomic_DNA"/>
</dbReference>
<dbReference type="SUPFAM" id="SSF144052">
    <property type="entry name" value="Thermophilic metalloprotease-like"/>
    <property type="match status" value="1"/>
</dbReference>
<accession>A0A0P6XZZ2</accession>
<dbReference type="InterPro" id="IPR052170">
    <property type="entry name" value="M29_Exopeptidase"/>
</dbReference>
<keyword evidence="7" id="KW-0479">Metal-binding</keyword>
<dbReference type="GO" id="GO:0046872">
    <property type="term" value="F:metal ion binding"/>
    <property type="evidence" value="ECO:0007669"/>
    <property type="project" value="UniProtKB-KW"/>
</dbReference>
<comment type="similarity">
    <text evidence="4">Belongs to the peptidase M29 family.</text>
</comment>
<comment type="cofactor">
    <cofactor evidence="1">
        <name>Co(2+)</name>
        <dbReference type="ChEBI" id="CHEBI:48828"/>
    </cofactor>
</comment>
<keyword evidence="8" id="KW-0378">Hydrolase</keyword>
<evidence type="ECO:0000256" key="5">
    <source>
        <dbReference type="ARBA" id="ARBA00022438"/>
    </source>
</evidence>
<evidence type="ECO:0000313" key="11">
    <source>
        <dbReference type="Proteomes" id="UP000050277"/>
    </source>
</evidence>
<dbReference type="InterPro" id="IPR035097">
    <property type="entry name" value="M29_N-terminal"/>
</dbReference>
<keyword evidence="5" id="KW-0031">Aminopeptidase</keyword>
<dbReference type="Pfam" id="PF02073">
    <property type="entry name" value="Peptidase_M29"/>
    <property type="match status" value="1"/>
</dbReference>
<dbReference type="RefSeq" id="WP_054533506.1">
    <property type="nucleotide sequence ID" value="NZ_LGKP01000011.1"/>
</dbReference>
<evidence type="ECO:0000256" key="1">
    <source>
        <dbReference type="ARBA" id="ARBA00001941"/>
    </source>
</evidence>
<protein>
    <submittedName>
        <fullName evidence="10">Peptidase M29</fullName>
    </submittedName>
</protein>
<dbReference type="Proteomes" id="UP000050277">
    <property type="component" value="Unassembled WGS sequence"/>
</dbReference>
<dbReference type="GO" id="GO:0008237">
    <property type="term" value="F:metallopeptidase activity"/>
    <property type="evidence" value="ECO:0007669"/>
    <property type="project" value="UniProtKB-KW"/>
</dbReference>
<evidence type="ECO:0000256" key="3">
    <source>
        <dbReference type="ARBA" id="ARBA00001947"/>
    </source>
</evidence>
<gene>
    <name evidence="10" type="ORF">SE18_05915</name>
</gene>
<sequence length="367" mass="40939">MADPRVVKMAHTLVNYSMKIKEGEMVVLQSEPAAAPLIKEMYREILLVGGNPVVHTVMPGISRILLNHGNDQQLQWISPYDRLGIETADVRIRIDAQSNTRELSQVDPERQSVFQKSRSELMGKLMSRTHAGDFRWCVTLFPTEGLAQDANMSLPDFEDFVYGVCFLNEADPIAKWQELHDKQAHLINFLEGKREVHIVGEGTDIRLGIAGRSFVNCAGDSNFPDGEFFTGPEETNVNGIVRFSFPAIYNGREVEDVQLTFEAGKVVKATAKSGQDFLEQMLNVDAGARVLGEFAFGTNPNIKNYTRNILFDEKMGGTIHMALGASYPETGGLNQSAIHWDMVCDLRQNSEVYVDGQLFEKNGTFVV</sequence>
<dbReference type="Gene3D" id="3.40.1830.10">
    <property type="entry name" value="Thermophilic metalloprotease (M29)"/>
    <property type="match status" value="1"/>
</dbReference>
<dbReference type="OrthoDB" id="9803993at2"/>
<evidence type="ECO:0000256" key="4">
    <source>
        <dbReference type="ARBA" id="ARBA00008236"/>
    </source>
</evidence>
<keyword evidence="11" id="KW-1185">Reference proteome</keyword>
<evidence type="ECO:0000256" key="2">
    <source>
        <dbReference type="ARBA" id="ARBA00001946"/>
    </source>
</evidence>
<evidence type="ECO:0000256" key="6">
    <source>
        <dbReference type="ARBA" id="ARBA00022670"/>
    </source>
</evidence>
<organism evidence="10 11">
    <name type="scientific">Herpetosiphon geysericola</name>
    <dbReference type="NCBI Taxonomy" id="70996"/>
    <lineage>
        <taxon>Bacteria</taxon>
        <taxon>Bacillati</taxon>
        <taxon>Chloroflexota</taxon>
        <taxon>Chloroflexia</taxon>
        <taxon>Herpetosiphonales</taxon>
        <taxon>Herpetosiphonaceae</taxon>
        <taxon>Herpetosiphon</taxon>
    </lineage>
</organism>
<dbReference type="InterPro" id="IPR000787">
    <property type="entry name" value="Peptidase_M29"/>
</dbReference>
<dbReference type="GO" id="GO:0006508">
    <property type="term" value="P:proteolysis"/>
    <property type="evidence" value="ECO:0007669"/>
    <property type="project" value="UniProtKB-KW"/>
</dbReference>
<dbReference type="AlphaFoldDB" id="A0A0P6XZZ2"/>
<dbReference type="GO" id="GO:0004177">
    <property type="term" value="F:aminopeptidase activity"/>
    <property type="evidence" value="ECO:0007669"/>
    <property type="project" value="UniProtKB-KW"/>
</dbReference>
<keyword evidence="6" id="KW-0645">Protease</keyword>
<keyword evidence="9" id="KW-0482">Metalloprotease</keyword>
<evidence type="ECO:0000256" key="7">
    <source>
        <dbReference type="ARBA" id="ARBA00022723"/>
    </source>
</evidence>